<evidence type="ECO:0000256" key="1">
    <source>
        <dbReference type="SAM" id="MobiDB-lite"/>
    </source>
</evidence>
<dbReference type="RefSeq" id="XP_045953036.1">
    <property type="nucleotide sequence ID" value="XM_046100723.1"/>
</dbReference>
<protein>
    <submittedName>
        <fullName evidence="2">Uncharacterized protein</fullName>
    </submittedName>
</protein>
<feature type="compositionally biased region" description="Basic residues" evidence="1">
    <location>
        <begin position="457"/>
        <end position="466"/>
    </location>
</feature>
<sequence length="486" mass="54534">MAKFKFKFAEVMSMGQQLAAQEEKREQREREKQSELQEYHPRLGTAQLQPLQHFLQMQDSSAERQMTSNSNASLTNDVTKHCDSEEDNNLELRSSTEEQDLDAIFGSMGILMAELQEPLSTQDDFETLTRSSYCDGSTDSPFAEVYTPEVDTLTAPSPLLSTTITTTKPAEKLLTPTSPTSPRLPERGTSFGQPITLSPTHARDLTLNSTIPQAGANQEPSTNKRRYQENLNLFDDNVCSQNAKRRRSQLASNGLPFAKYDTIVLSFNLPSVTRTIGDKSINGPEMDTMRRLHDLCQDSAPIFEPSRSQCLNLEPELPARDCNTCGFDVGRLLQLTERALWWSGRSNQRLKRNINADTKLSEFDKSDLMLRLHLEELCGYALGLILRKEKAVRNEGKMEPSTLKSPCRSDEGAPQYLPPGEEDTDSKSSVDVSRSGSPVTENGSAPANASQQLAKAGRQHRGRTRKWTAFEEELLRSYMIEQKELK</sequence>
<evidence type="ECO:0000313" key="3">
    <source>
        <dbReference type="Proteomes" id="UP000758603"/>
    </source>
</evidence>
<dbReference type="Proteomes" id="UP000758603">
    <property type="component" value="Unassembled WGS sequence"/>
</dbReference>
<feature type="compositionally biased region" description="Polar residues" evidence="1">
    <location>
        <begin position="440"/>
        <end position="453"/>
    </location>
</feature>
<feature type="region of interest" description="Disordered" evidence="1">
    <location>
        <begin position="15"/>
        <end position="37"/>
    </location>
</feature>
<feature type="compositionally biased region" description="Polar residues" evidence="1">
    <location>
        <begin position="59"/>
        <end position="77"/>
    </location>
</feature>
<dbReference type="GeneID" id="70129615"/>
<feature type="region of interest" description="Disordered" evidence="1">
    <location>
        <begin position="393"/>
        <end position="466"/>
    </location>
</feature>
<feature type="compositionally biased region" description="Low complexity" evidence="1">
    <location>
        <begin position="427"/>
        <end position="439"/>
    </location>
</feature>
<feature type="compositionally biased region" description="Basic and acidic residues" evidence="1">
    <location>
        <begin position="21"/>
        <end position="37"/>
    </location>
</feature>
<feature type="compositionally biased region" description="Low complexity" evidence="1">
    <location>
        <begin position="172"/>
        <end position="183"/>
    </location>
</feature>
<evidence type="ECO:0000313" key="2">
    <source>
        <dbReference type="EMBL" id="KAH6646522.1"/>
    </source>
</evidence>
<feature type="region of interest" description="Disordered" evidence="1">
    <location>
        <begin position="59"/>
        <end position="96"/>
    </location>
</feature>
<organism evidence="2 3">
    <name type="scientific">Truncatella angustata</name>
    <dbReference type="NCBI Taxonomy" id="152316"/>
    <lineage>
        <taxon>Eukaryota</taxon>
        <taxon>Fungi</taxon>
        <taxon>Dikarya</taxon>
        <taxon>Ascomycota</taxon>
        <taxon>Pezizomycotina</taxon>
        <taxon>Sordariomycetes</taxon>
        <taxon>Xylariomycetidae</taxon>
        <taxon>Amphisphaeriales</taxon>
        <taxon>Sporocadaceae</taxon>
        <taxon>Truncatella</taxon>
    </lineage>
</organism>
<dbReference type="AlphaFoldDB" id="A0A9P8UD00"/>
<keyword evidence="3" id="KW-1185">Reference proteome</keyword>
<feature type="region of interest" description="Disordered" evidence="1">
    <location>
        <begin position="172"/>
        <end position="193"/>
    </location>
</feature>
<proteinExistence type="predicted"/>
<dbReference type="EMBL" id="JAGPXC010000009">
    <property type="protein sequence ID" value="KAH6646522.1"/>
    <property type="molecule type" value="Genomic_DNA"/>
</dbReference>
<comment type="caution">
    <text evidence="2">The sequence shown here is derived from an EMBL/GenBank/DDBJ whole genome shotgun (WGS) entry which is preliminary data.</text>
</comment>
<reference evidence="2" key="1">
    <citation type="journal article" date="2021" name="Nat. Commun.">
        <title>Genetic determinants of endophytism in the Arabidopsis root mycobiome.</title>
        <authorList>
            <person name="Mesny F."/>
            <person name="Miyauchi S."/>
            <person name="Thiergart T."/>
            <person name="Pickel B."/>
            <person name="Atanasova L."/>
            <person name="Karlsson M."/>
            <person name="Huettel B."/>
            <person name="Barry K.W."/>
            <person name="Haridas S."/>
            <person name="Chen C."/>
            <person name="Bauer D."/>
            <person name="Andreopoulos W."/>
            <person name="Pangilinan J."/>
            <person name="LaButti K."/>
            <person name="Riley R."/>
            <person name="Lipzen A."/>
            <person name="Clum A."/>
            <person name="Drula E."/>
            <person name="Henrissat B."/>
            <person name="Kohler A."/>
            <person name="Grigoriev I.V."/>
            <person name="Martin F.M."/>
            <person name="Hacquard S."/>
        </authorList>
    </citation>
    <scope>NUCLEOTIDE SEQUENCE</scope>
    <source>
        <strain evidence="2">MPI-SDFR-AT-0073</strain>
    </source>
</reference>
<accession>A0A9P8UD00</accession>
<name>A0A9P8UD00_9PEZI</name>
<gene>
    <name evidence="2" type="ORF">BKA67DRAFT_540035</name>
</gene>